<dbReference type="Pfam" id="PF04471">
    <property type="entry name" value="Mrr_cat"/>
    <property type="match status" value="1"/>
</dbReference>
<dbReference type="InterPro" id="IPR011335">
    <property type="entry name" value="Restrct_endonuc-II-like"/>
</dbReference>
<dbReference type="RefSeq" id="WP_011836218.1">
    <property type="nucleotide sequence ID" value="NC_009007.1"/>
</dbReference>
<dbReference type="PANTHER" id="PTHR30015:SF7">
    <property type="entry name" value="TYPE IV METHYL-DIRECTED RESTRICTION ENZYME ECOKMRR"/>
    <property type="match status" value="1"/>
</dbReference>
<dbReference type="InterPro" id="IPR007560">
    <property type="entry name" value="Restrct_endonuc_IV_Mrr"/>
</dbReference>
<keyword evidence="2" id="KW-0614">Plasmid</keyword>
<evidence type="ECO:0000259" key="1">
    <source>
        <dbReference type="Pfam" id="PF04471"/>
    </source>
</evidence>
<dbReference type="PANTHER" id="PTHR30015">
    <property type="entry name" value="MRR RESTRICTION SYSTEM PROTEIN"/>
    <property type="match status" value="1"/>
</dbReference>
<dbReference type="InterPro" id="IPR052906">
    <property type="entry name" value="Type_IV_Methyl-Rstrct_Enzyme"/>
</dbReference>
<dbReference type="GO" id="GO:0009307">
    <property type="term" value="P:DNA restriction-modification system"/>
    <property type="evidence" value="ECO:0007669"/>
    <property type="project" value="InterPro"/>
</dbReference>
<gene>
    <name evidence="2" type="ordered locus">RSP_7364</name>
</gene>
<keyword evidence="3" id="KW-1185">Reference proteome</keyword>
<dbReference type="Proteomes" id="UP000002703">
    <property type="component" value="Plasmid A"/>
</dbReference>
<protein>
    <submittedName>
        <fullName evidence="2">Mrr restriction system protein</fullName>
    </submittedName>
</protein>
<dbReference type="GO" id="GO:0003677">
    <property type="term" value="F:DNA binding"/>
    <property type="evidence" value="ECO:0007669"/>
    <property type="project" value="InterPro"/>
</dbReference>
<proteinExistence type="predicted"/>
<name>Q3HKJ3_CERS4</name>
<dbReference type="Gene3D" id="3.40.1350.10">
    <property type="match status" value="1"/>
</dbReference>
<feature type="domain" description="Restriction endonuclease type IV Mrr" evidence="1">
    <location>
        <begin position="150"/>
        <end position="268"/>
    </location>
</feature>
<dbReference type="InterPro" id="IPR011856">
    <property type="entry name" value="tRNA_endonuc-like_dom_sf"/>
</dbReference>
<dbReference type="SUPFAM" id="SSF52980">
    <property type="entry name" value="Restriction endonuclease-like"/>
    <property type="match status" value="1"/>
</dbReference>
<accession>Q3HKJ3</accession>
<dbReference type="AlphaFoldDB" id="Q3HKJ3"/>
<organism evidence="2 3">
    <name type="scientific">Cereibacter sphaeroides (strain ATCC 17023 / DSM 158 / JCM 6121 / CCUG 31486 / LMG 2827 / NBRC 12203 / NCIMB 8253 / ATH 2.4.1.)</name>
    <name type="common">Rhodobacter sphaeroides</name>
    <dbReference type="NCBI Taxonomy" id="272943"/>
    <lineage>
        <taxon>Bacteria</taxon>
        <taxon>Pseudomonadati</taxon>
        <taxon>Pseudomonadota</taxon>
        <taxon>Alphaproteobacteria</taxon>
        <taxon>Rhodobacterales</taxon>
        <taxon>Paracoccaceae</taxon>
        <taxon>Cereibacter</taxon>
    </lineage>
</organism>
<dbReference type="EnsemblBacteria" id="ABA81751">
    <property type="protein sequence ID" value="ABA81751"/>
    <property type="gene ID" value="RSP_7364"/>
</dbReference>
<dbReference type="GO" id="GO:0015666">
    <property type="term" value="F:restriction endodeoxyribonuclease activity"/>
    <property type="evidence" value="ECO:0007669"/>
    <property type="project" value="TreeGrafter"/>
</dbReference>
<evidence type="ECO:0000313" key="3">
    <source>
        <dbReference type="Proteomes" id="UP000002703"/>
    </source>
</evidence>
<dbReference type="KEGG" id="rsp:RSP_7364"/>
<evidence type="ECO:0000313" key="2">
    <source>
        <dbReference type="EMBL" id="ABA81751.1"/>
    </source>
</evidence>
<sequence length="400" mass="45465">MTTSRVRDLADQQVEKSLLRLRASIEAWAKEREISDYCSVQNYLDRPGAEPLDLPVLAVISFDGELSASMNGYGDEELAISLQDLLADHGCWLEQDKSSTALVFPDEDSDYAAYTSYFHWQWVCGLVEPDTADVYEELYRHFAHRPDDLYRLEWREYETLLARIFQSQGFDVELGPGRGDEGVDIRLIQRDPIGDIVTLVQAKKYGAGNKIDQTQVAALYGIQQSEDANFSMFVTTSAYAPVAKRFSAREKVQGRLALKDSSHVAEWCRTATDGIIRDKSTLVTPQHVQGLMSGIGERADRRLLRTTYGYNSTHNSFALVVKESNHAALLMPLPRRTISDDGHGQRGLEVPSFDFSLPHFNGDNVFRVRKEQRDGEIFYWGNDRLYCAWNGEPCHFDYYD</sequence>
<reference evidence="3" key="1">
    <citation type="submission" date="2005-10" db="EMBL/GenBank/DDBJ databases">
        <title>Finished sequence of plasmid A of Rhodobacter sphaeroides 2.4.1.</title>
        <authorList>
            <person name="Copeland A."/>
            <person name="Lucas S."/>
            <person name="Lapidus A."/>
            <person name="Barry K."/>
            <person name="Detter J.C."/>
            <person name="Glavina T."/>
            <person name="Hammon N."/>
            <person name="Israni S."/>
            <person name="Pitluck S."/>
            <person name="Richardson P."/>
            <person name="Mackenzie C."/>
            <person name="Choudhary M."/>
            <person name="Larimer F."/>
            <person name="Hauser L.J."/>
            <person name="Land M."/>
            <person name="Donohue T.J."/>
            <person name="Kaplan S."/>
        </authorList>
    </citation>
    <scope>NUCLEOTIDE SEQUENCE [LARGE SCALE GENOMIC DNA]</scope>
    <source>
        <strain evidence="3">ATCC 17023 / DSM 158 / JCM 6121 / CCUG 31486 / LMG 2827 / NBRC 12203 / NCIMB 8253 / ATH 2.4.1.</strain>
        <plasmid evidence="3">A</plasmid>
    </source>
</reference>
<dbReference type="GeneID" id="4796538"/>
<dbReference type="EMBL" id="DQ232586">
    <property type="protein sequence ID" value="ABA81751.1"/>
    <property type="molecule type" value="Genomic_DNA"/>
</dbReference>
<reference evidence="2 3" key="2">
    <citation type="journal article" date="2012" name="J. Bacteriol.">
        <title>Revised Sequence and Annotation of the Rhodobacter sphaeroides 2.4.1 Genome.</title>
        <authorList>
            <person name="Kontur W.S."/>
            <person name="Schackwitz W.S."/>
            <person name="Ivanova N."/>
            <person name="Martin J."/>
            <person name="Labutti K."/>
            <person name="Deshpande S."/>
            <person name="Tice H.N."/>
            <person name="Pennacchio C."/>
            <person name="Sodergren E."/>
            <person name="Weinstock G.M."/>
            <person name="Noguera D.R."/>
            <person name="Donohue T.J."/>
        </authorList>
    </citation>
    <scope>NUCLEOTIDE SEQUENCE [LARGE SCALE GENOMIC DNA]</scope>
    <source>
        <strain evidence="3">ATCC 17023 / DSM 158 / JCM 6121 / CCUG 31486 / LMG 2827 / NBRC 12203 / NCIMB 8253 / ATH 2.4.1.</strain>
    </source>
</reference>
<dbReference type="DNASU" id="4796538"/>
<geneLocation type="plasmid" evidence="2 3">
    <name>A</name>
</geneLocation>
<dbReference type="OrthoDB" id="5782056at2"/>